<accession>A0A2S7WIN3</accession>
<keyword evidence="1" id="KW-0472">Membrane</keyword>
<comment type="caution">
    <text evidence="2">The sequence shown here is derived from an EMBL/GenBank/DDBJ whole genome shotgun (WGS) entry which is preliminary data.</text>
</comment>
<evidence type="ECO:0000256" key="1">
    <source>
        <dbReference type="SAM" id="Phobius"/>
    </source>
</evidence>
<dbReference type="EMBL" id="MSCM01000002">
    <property type="protein sequence ID" value="PQJ77296.1"/>
    <property type="molecule type" value="Genomic_DNA"/>
</dbReference>
<keyword evidence="1" id="KW-0812">Transmembrane</keyword>
<dbReference type="OrthoDB" id="822590at2"/>
<proteinExistence type="predicted"/>
<protein>
    <submittedName>
        <fullName evidence="2">Uncharacterized protein</fullName>
    </submittedName>
</protein>
<evidence type="ECO:0000313" key="2">
    <source>
        <dbReference type="EMBL" id="PQJ77296.1"/>
    </source>
</evidence>
<dbReference type="RefSeq" id="WP_105022615.1">
    <property type="nucleotide sequence ID" value="NZ_MSCM01000002.1"/>
</dbReference>
<keyword evidence="1" id="KW-1133">Transmembrane helix</keyword>
<organism evidence="2 3">
    <name type="scientific">Polaribacter glomeratus</name>
    <dbReference type="NCBI Taxonomy" id="102"/>
    <lineage>
        <taxon>Bacteria</taxon>
        <taxon>Pseudomonadati</taxon>
        <taxon>Bacteroidota</taxon>
        <taxon>Flavobacteriia</taxon>
        <taxon>Flavobacteriales</taxon>
        <taxon>Flavobacteriaceae</taxon>
    </lineage>
</organism>
<dbReference type="Proteomes" id="UP000239068">
    <property type="component" value="Unassembled WGS sequence"/>
</dbReference>
<reference evidence="2 3" key="1">
    <citation type="submission" date="2016-12" db="EMBL/GenBank/DDBJ databases">
        <title>Trade-off between light-utilization and light-protection in marine flavobacteria.</title>
        <authorList>
            <person name="Kumagai Y."/>
            <person name="Yoshizawa S."/>
            <person name="Kogure K."/>
            <person name="Iwasaki W."/>
        </authorList>
    </citation>
    <scope>NUCLEOTIDE SEQUENCE [LARGE SCALE GENOMIC DNA]</scope>
    <source>
        <strain evidence="2 3">ATCC 43844</strain>
    </source>
</reference>
<evidence type="ECO:0000313" key="3">
    <source>
        <dbReference type="Proteomes" id="UP000239068"/>
    </source>
</evidence>
<name>A0A2S7WIN3_9FLAO</name>
<dbReference type="AlphaFoldDB" id="A0A2S7WIN3"/>
<sequence>MMKFFKSARYQLMDKNRKYIRYAIGETFLVVIGILIAVQINNWNEDRTIRNLEKTYLENIKLDLNLNRTSLEAFVIDRENSIKSTDSILDYFNKRKELDVVAFNRHSLNIMVWLPFEQHDNTYQELLNSGNFSILTNKDVQDHLQNMQSKFKKVAFIENEMQQDFESYLYDPFFTTVDLETSLKSLNETSVKLDVNQVNALLNNQTYKNGFILSAFNSSTLTKEYSEMIKTTDALIVIIDKELQKDE</sequence>
<gene>
    <name evidence="2" type="ORF">BTO16_15785</name>
</gene>
<keyword evidence="3" id="KW-1185">Reference proteome</keyword>
<feature type="transmembrane region" description="Helical" evidence="1">
    <location>
        <begin position="20"/>
        <end position="40"/>
    </location>
</feature>